<proteinExistence type="predicted"/>
<protein>
    <recommendedName>
        <fullName evidence="3">Siphovirus Gp157 family protein</fullName>
    </recommendedName>
</protein>
<gene>
    <name evidence="1" type="ORF">E0F88_07240</name>
</gene>
<dbReference type="Pfam" id="PF05565">
    <property type="entry name" value="Sipho_Gp157"/>
    <property type="match status" value="1"/>
</dbReference>
<reference evidence="1 2" key="1">
    <citation type="submission" date="2019-03" db="EMBL/GenBank/DDBJ databases">
        <title>Dyadobacter AR-3-6 sp. nov., isolated from arctic soil.</title>
        <authorList>
            <person name="Chaudhary D.K."/>
        </authorList>
    </citation>
    <scope>NUCLEOTIDE SEQUENCE [LARGE SCALE GENOMIC DNA]</scope>
    <source>
        <strain evidence="1 2">AR-3-6</strain>
    </source>
</reference>
<organism evidence="1 2">
    <name type="scientific">Dyadobacter psychrotolerans</name>
    <dbReference type="NCBI Taxonomy" id="2541721"/>
    <lineage>
        <taxon>Bacteria</taxon>
        <taxon>Pseudomonadati</taxon>
        <taxon>Bacteroidota</taxon>
        <taxon>Cytophagia</taxon>
        <taxon>Cytophagales</taxon>
        <taxon>Spirosomataceae</taxon>
        <taxon>Dyadobacter</taxon>
    </lineage>
</organism>
<name>A0A4R5DT36_9BACT</name>
<dbReference type="RefSeq" id="WP_131957542.1">
    <property type="nucleotide sequence ID" value="NZ_SMFL01000002.1"/>
</dbReference>
<keyword evidence="2" id="KW-1185">Reference proteome</keyword>
<evidence type="ECO:0000313" key="1">
    <source>
        <dbReference type="EMBL" id="TDE17676.1"/>
    </source>
</evidence>
<dbReference type="Proteomes" id="UP000294850">
    <property type="component" value="Unassembled WGS sequence"/>
</dbReference>
<dbReference type="InterPro" id="IPR008840">
    <property type="entry name" value="Sipho_Gp157"/>
</dbReference>
<dbReference type="OrthoDB" id="9843167at2"/>
<sequence>MKYVDLLEAIRDHNNKIDEQYGELFAEDEEVSGDIDESLEWWCNYLLTLYNEDKAKADAAKELADKYTARSKSFGNSADWRKQGIETLVAMAGKPIKTVAGSARIQQGVISVLVNCPPELLPEEYKKVSYAADKAAIKRDLEAGKEMNYATLERGKPFLVIR</sequence>
<evidence type="ECO:0008006" key="3">
    <source>
        <dbReference type="Google" id="ProtNLM"/>
    </source>
</evidence>
<dbReference type="AlphaFoldDB" id="A0A4R5DT36"/>
<evidence type="ECO:0000313" key="2">
    <source>
        <dbReference type="Proteomes" id="UP000294850"/>
    </source>
</evidence>
<dbReference type="EMBL" id="SMFL01000002">
    <property type="protein sequence ID" value="TDE17676.1"/>
    <property type="molecule type" value="Genomic_DNA"/>
</dbReference>
<accession>A0A4R5DT36</accession>
<comment type="caution">
    <text evidence="1">The sequence shown here is derived from an EMBL/GenBank/DDBJ whole genome shotgun (WGS) entry which is preliminary data.</text>
</comment>